<dbReference type="AlphaFoldDB" id="A0A165C283"/>
<proteinExistence type="predicted"/>
<keyword evidence="3" id="KW-1185">Reference proteome</keyword>
<feature type="transmembrane region" description="Helical" evidence="1">
    <location>
        <begin position="22"/>
        <end position="45"/>
    </location>
</feature>
<accession>A0A165C283</accession>
<gene>
    <name evidence="2" type="ORF">EXIGLDRAFT_370172</name>
</gene>
<evidence type="ECO:0000313" key="2">
    <source>
        <dbReference type="EMBL" id="KZV81684.1"/>
    </source>
</evidence>
<reference evidence="2 3" key="1">
    <citation type="journal article" date="2016" name="Mol. Biol. Evol.">
        <title>Comparative Genomics of Early-Diverging Mushroom-Forming Fungi Provides Insights into the Origins of Lignocellulose Decay Capabilities.</title>
        <authorList>
            <person name="Nagy L.G."/>
            <person name="Riley R."/>
            <person name="Tritt A."/>
            <person name="Adam C."/>
            <person name="Daum C."/>
            <person name="Floudas D."/>
            <person name="Sun H."/>
            <person name="Yadav J.S."/>
            <person name="Pangilinan J."/>
            <person name="Larsson K.H."/>
            <person name="Matsuura K."/>
            <person name="Barry K."/>
            <person name="Labutti K."/>
            <person name="Kuo R."/>
            <person name="Ohm R.A."/>
            <person name="Bhattacharya S.S."/>
            <person name="Shirouzu T."/>
            <person name="Yoshinaga Y."/>
            <person name="Martin F.M."/>
            <person name="Grigoriev I.V."/>
            <person name="Hibbett D.S."/>
        </authorList>
    </citation>
    <scope>NUCLEOTIDE SEQUENCE [LARGE SCALE GENOMIC DNA]</scope>
    <source>
        <strain evidence="2 3">HHB12029</strain>
    </source>
</reference>
<dbReference type="EMBL" id="KV426375">
    <property type="protein sequence ID" value="KZV81684.1"/>
    <property type="molecule type" value="Genomic_DNA"/>
</dbReference>
<dbReference type="OrthoDB" id="9451547at2759"/>
<evidence type="ECO:0000256" key="1">
    <source>
        <dbReference type="SAM" id="Phobius"/>
    </source>
</evidence>
<protein>
    <submittedName>
        <fullName evidence="2">Uncharacterized protein</fullName>
    </submittedName>
</protein>
<sequence length="73" mass="8405">MCGIFWILPYIEKLNDRMVYEVGISLVVLLIILLILYPIASMLLVGESVRQIFALPVESFREPRLTTYLPSFS</sequence>
<dbReference type="InParanoid" id="A0A165C283"/>
<dbReference type="Proteomes" id="UP000077266">
    <property type="component" value="Unassembled WGS sequence"/>
</dbReference>
<keyword evidence="1" id="KW-0812">Transmembrane</keyword>
<keyword evidence="1" id="KW-1133">Transmembrane helix</keyword>
<keyword evidence="1" id="KW-0472">Membrane</keyword>
<organism evidence="2 3">
    <name type="scientific">Exidia glandulosa HHB12029</name>
    <dbReference type="NCBI Taxonomy" id="1314781"/>
    <lineage>
        <taxon>Eukaryota</taxon>
        <taxon>Fungi</taxon>
        <taxon>Dikarya</taxon>
        <taxon>Basidiomycota</taxon>
        <taxon>Agaricomycotina</taxon>
        <taxon>Agaricomycetes</taxon>
        <taxon>Auriculariales</taxon>
        <taxon>Exidiaceae</taxon>
        <taxon>Exidia</taxon>
    </lineage>
</organism>
<name>A0A165C283_EXIGL</name>
<evidence type="ECO:0000313" key="3">
    <source>
        <dbReference type="Proteomes" id="UP000077266"/>
    </source>
</evidence>